<sequence length="338" mass="38597">MATFDLHISRHQLHYSETKLPAWHKATPESLAEYKTQVTNALVRKTGQNLQNESDVINFFHEISVILRECAGNTVIHTSYNPFTRPGWTKAVKEFHDIERAKRRLWMSEGRPRGMNYSSDREYKGAKRLLRNALDREYAAYMSKVCADIDKAAEVDLRLFWKLTKRIKPKTSRLYPEITDSTGKKNTDPEEVAEAFADHYETLYRCLMDQHFDDGTKKYIDTKISEITELFKGDLRTLPGGPITSDKIICVVQSVKSRKAPGFDLITNEHIKYGGITLTLCIAVLFNAIIDSGKIPTEWKQGLIIPIYKGAGRPTTLEIPQSTATRLPKKSRLLNSFL</sequence>
<evidence type="ECO:0008006" key="3">
    <source>
        <dbReference type="Google" id="ProtNLM"/>
    </source>
</evidence>
<dbReference type="EnsemblMetazoa" id="G23448.1">
    <property type="protein sequence ID" value="G23448.1:cds"/>
    <property type="gene ID" value="G23448"/>
</dbReference>
<evidence type="ECO:0000313" key="1">
    <source>
        <dbReference type="EnsemblMetazoa" id="G23448.1:cds"/>
    </source>
</evidence>
<organism evidence="1 2">
    <name type="scientific">Magallana gigas</name>
    <name type="common">Pacific oyster</name>
    <name type="synonym">Crassostrea gigas</name>
    <dbReference type="NCBI Taxonomy" id="29159"/>
    <lineage>
        <taxon>Eukaryota</taxon>
        <taxon>Metazoa</taxon>
        <taxon>Spiralia</taxon>
        <taxon>Lophotrochozoa</taxon>
        <taxon>Mollusca</taxon>
        <taxon>Bivalvia</taxon>
        <taxon>Autobranchia</taxon>
        <taxon>Pteriomorphia</taxon>
        <taxon>Ostreida</taxon>
        <taxon>Ostreoidea</taxon>
        <taxon>Ostreidae</taxon>
        <taxon>Magallana</taxon>
    </lineage>
</organism>
<accession>A0A8W8KDK2</accession>
<dbReference type="AlphaFoldDB" id="A0A8W8KDK2"/>
<reference evidence="1" key="1">
    <citation type="submission" date="2022-08" db="UniProtKB">
        <authorList>
            <consortium name="EnsemblMetazoa"/>
        </authorList>
    </citation>
    <scope>IDENTIFICATION</scope>
    <source>
        <strain evidence="1">05x7-T-G4-1.051#20</strain>
    </source>
</reference>
<proteinExistence type="predicted"/>
<dbReference type="PANTHER" id="PTHR19446">
    <property type="entry name" value="REVERSE TRANSCRIPTASES"/>
    <property type="match status" value="1"/>
</dbReference>
<keyword evidence="2" id="KW-1185">Reference proteome</keyword>
<protein>
    <recommendedName>
        <fullName evidence="3">Reverse transcriptase domain-containing protein</fullName>
    </recommendedName>
</protein>
<evidence type="ECO:0000313" key="2">
    <source>
        <dbReference type="Proteomes" id="UP000005408"/>
    </source>
</evidence>
<dbReference type="Proteomes" id="UP000005408">
    <property type="component" value="Unassembled WGS sequence"/>
</dbReference>
<name>A0A8W8KDK2_MAGGI</name>